<dbReference type="Proteomes" id="UP001499910">
    <property type="component" value="Unassembled WGS sequence"/>
</dbReference>
<dbReference type="EMBL" id="BAABHW010000001">
    <property type="protein sequence ID" value="GAA5068477.1"/>
    <property type="molecule type" value="Genomic_DNA"/>
</dbReference>
<proteinExistence type="predicted"/>
<sequence>MTGPETQRHLERLDRLATRLDSAFRIPFTGIRIGYDGLIGLIPGVGDTLALAPAAYILLSARRLGASTPVLLRMTGTYALDYAVGLVPVLGDVFDIGFKANRRSIATLRQHLHEKGRAPTAAPAPSQSGIADV</sequence>
<dbReference type="PANTHER" id="PTHR35519">
    <property type="entry name" value="MEMBRANE PROTEINS"/>
    <property type="match status" value="1"/>
</dbReference>
<dbReference type="PANTHER" id="PTHR35519:SF2">
    <property type="entry name" value="PH DOMAIN PROTEIN"/>
    <property type="match status" value="1"/>
</dbReference>
<evidence type="ECO:0008006" key="4">
    <source>
        <dbReference type="Google" id="ProtNLM"/>
    </source>
</evidence>
<dbReference type="RefSeq" id="WP_345229427.1">
    <property type="nucleotide sequence ID" value="NZ_BAABHW010000001.1"/>
</dbReference>
<dbReference type="InterPro" id="IPR025187">
    <property type="entry name" value="DUF4112"/>
</dbReference>
<evidence type="ECO:0000256" key="1">
    <source>
        <dbReference type="SAM" id="MobiDB-lite"/>
    </source>
</evidence>
<keyword evidence="3" id="KW-1185">Reference proteome</keyword>
<feature type="region of interest" description="Disordered" evidence="1">
    <location>
        <begin position="113"/>
        <end position="133"/>
    </location>
</feature>
<organism evidence="2 3">
    <name type="scientific">[Roseibacterium] beibuensis</name>
    <dbReference type="NCBI Taxonomy" id="1193142"/>
    <lineage>
        <taxon>Bacteria</taxon>
        <taxon>Pseudomonadati</taxon>
        <taxon>Pseudomonadota</taxon>
        <taxon>Alphaproteobacteria</taxon>
        <taxon>Rhodobacterales</taxon>
        <taxon>Roseobacteraceae</taxon>
        <taxon>Roseicyclus</taxon>
    </lineage>
</organism>
<evidence type="ECO:0000313" key="3">
    <source>
        <dbReference type="Proteomes" id="UP001499910"/>
    </source>
</evidence>
<dbReference type="Pfam" id="PF13430">
    <property type="entry name" value="DUF4112"/>
    <property type="match status" value="1"/>
</dbReference>
<gene>
    <name evidence="2" type="ORF">GCM10023209_09080</name>
</gene>
<name>A0ABP9KZH1_9RHOB</name>
<accession>A0ABP9KZH1</accession>
<evidence type="ECO:0000313" key="2">
    <source>
        <dbReference type="EMBL" id="GAA5068477.1"/>
    </source>
</evidence>
<reference evidence="3" key="1">
    <citation type="journal article" date="2019" name="Int. J. Syst. Evol. Microbiol.">
        <title>The Global Catalogue of Microorganisms (GCM) 10K type strain sequencing project: providing services to taxonomists for standard genome sequencing and annotation.</title>
        <authorList>
            <consortium name="The Broad Institute Genomics Platform"/>
            <consortium name="The Broad Institute Genome Sequencing Center for Infectious Disease"/>
            <person name="Wu L."/>
            <person name="Ma J."/>
        </authorList>
    </citation>
    <scope>NUCLEOTIDE SEQUENCE [LARGE SCALE GENOMIC DNA]</scope>
    <source>
        <strain evidence="3">JCM 18015</strain>
    </source>
</reference>
<comment type="caution">
    <text evidence="2">The sequence shown here is derived from an EMBL/GenBank/DDBJ whole genome shotgun (WGS) entry which is preliminary data.</text>
</comment>
<protein>
    <recommendedName>
        <fullName evidence="4">DUF4112 domain-containing protein</fullName>
    </recommendedName>
</protein>